<name>A0A6L2K571_TANCI</name>
<organism evidence="1">
    <name type="scientific">Tanacetum cinerariifolium</name>
    <name type="common">Dalmatian daisy</name>
    <name type="synonym">Chrysanthemum cinerariifolium</name>
    <dbReference type="NCBI Taxonomy" id="118510"/>
    <lineage>
        <taxon>Eukaryota</taxon>
        <taxon>Viridiplantae</taxon>
        <taxon>Streptophyta</taxon>
        <taxon>Embryophyta</taxon>
        <taxon>Tracheophyta</taxon>
        <taxon>Spermatophyta</taxon>
        <taxon>Magnoliopsida</taxon>
        <taxon>eudicotyledons</taxon>
        <taxon>Gunneridae</taxon>
        <taxon>Pentapetalae</taxon>
        <taxon>asterids</taxon>
        <taxon>campanulids</taxon>
        <taxon>Asterales</taxon>
        <taxon>Asteraceae</taxon>
        <taxon>Asteroideae</taxon>
        <taxon>Anthemideae</taxon>
        <taxon>Anthemidinae</taxon>
        <taxon>Tanacetum</taxon>
    </lineage>
</organism>
<comment type="caution">
    <text evidence="1">The sequence shown here is derived from an EMBL/GenBank/DDBJ whole genome shotgun (WGS) entry which is preliminary data.</text>
</comment>
<evidence type="ECO:0000313" key="1">
    <source>
        <dbReference type="EMBL" id="GEU43877.1"/>
    </source>
</evidence>
<reference evidence="1" key="1">
    <citation type="journal article" date="2019" name="Sci. Rep.">
        <title>Draft genome of Tanacetum cinerariifolium, the natural source of mosquito coil.</title>
        <authorList>
            <person name="Yamashiro T."/>
            <person name="Shiraishi A."/>
            <person name="Satake H."/>
            <person name="Nakayama K."/>
        </authorList>
    </citation>
    <scope>NUCLEOTIDE SEQUENCE</scope>
</reference>
<gene>
    <name evidence="1" type="ORF">Tci_015855</name>
</gene>
<dbReference type="AlphaFoldDB" id="A0A6L2K571"/>
<accession>A0A6L2K571</accession>
<dbReference type="EMBL" id="BKCJ010001767">
    <property type="protein sequence ID" value="GEU43877.1"/>
    <property type="molecule type" value="Genomic_DNA"/>
</dbReference>
<protein>
    <submittedName>
        <fullName evidence="1">Uncharacterized protein</fullName>
    </submittedName>
</protein>
<sequence length="230" mass="25346">MLFGILRFNGHPSVMKGFFRNVEKVWTTHKVQTSLVLDDWGTNLSDSKNELSLSTFSVINEMDGSGGVGLDPRTEVHGMSIHQPDGVVSKRYHIVPYGELDGIQATIQDGRVTVQQVQWRQGQSYAGSRYKGNATSFEGNNTGGRARVVKCYNCQDEEQLAFFADLGIPDGQANPTNIPNNDAFQTEDLDAYDSDSNDVSTVQVALMANLSNYGSDVILEYLILNPITMI</sequence>
<proteinExistence type="predicted"/>